<feature type="region of interest" description="Disordered" evidence="1">
    <location>
        <begin position="1"/>
        <end position="163"/>
    </location>
</feature>
<name>S8A3T4_DACHA</name>
<feature type="compositionally biased region" description="Low complexity" evidence="1">
    <location>
        <begin position="628"/>
        <end position="639"/>
    </location>
</feature>
<dbReference type="PROSITE" id="PS50196">
    <property type="entry name" value="RANBD1"/>
    <property type="match status" value="1"/>
</dbReference>
<feature type="compositionally biased region" description="Basic and acidic residues" evidence="1">
    <location>
        <begin position="603"/>
        <end position="627"/>
    </location>
</feature>
<keyword evidence="4" id="KW-1185">Reference proteome</keyword>
<feature type="region of interest" description="Disordered" evidence="1">
    <location>
        <begin position="213"/>
        <end position="351"/>
    </location>
</feature>
<dbReference type="SUPFAM" id="SSF50729">
    <property type="entry name" value="PH domain-like"/>
    <property type="match status" value="1"/>
</dbReference>
<dbReference type="SMART" id="SM00160">
    <property type="entry name" value="RanBD"/>
    <property type="match status" value="1"/>
</dbReference>
<dbReference type="OMA" id="CMFENIP"/>
<comment type="caution">
    <text evidence="3">The sequence shown here is derived from an EMBL/GenBank/DDBJ whole genome shotgun (WGS) entry which is preliminary data.</text>
</comment>
<feature type="compositionally biased region" description="Low complexity" evidence="1">
    <location>
        <begin position="51"/>
        <end position="60"/>
    </location>
</feature>
<sequence length="666" mass="70875">MVSTRSSKDVSPGIPSHDSDAQADSPPSPPAKSPINPSTKRRRRSGRKTESQSPSSGGDSPKSDTSTREKMRKTKIEESVDTTAPQTISSQSTGDEMVDVHVGELSPGGKGRKRTHDEIASASKDAKTPKSDTEDRPPSRAANGEPVGKKLRETPSPPREVIDETCMFENIPREILNHLAGLSNWFAWAVGRAEAPSAHSSRANAAAGAPLPISMESDSELGQNDHSNNDYTGNDTSTSSSILSSPAHEASEPRGFAIPTSRYKRLKPTDKRKAATTEKLAPKEDETPMKDVELVEPKEEPKEAPKEEHKSKLSGGFSNTSVVSPFGALATKPTETPTPETNSNTNQSGFAASRFSSFSNVTSPFGVSPSPLAPSPFGGPPIGSDNVFSKMSSTTGQSSFLGPPVGSANVFAKLSGNAAVSGFGSVSSPFASGGSSIFGNPLSSKPLPKAQPLEGLKGSTKVDTESHTSDNEDEDGSSAGADGLEPGNVKNPVFAAKQAVKSGEEEYDMIFQGRAKLFEYSGGAWKERGIGNIRILTPKLEEEVKDNSKKVVVARLVMRQEGVGRLILNASLFKDMLVSGGKSHSDNTIRFLAVNSVTFGEIQEEKPTDDNDKPEMKDKEGASKKSPSESAPSSDPKPALKTYLLRFKSKDMVEEFREGVEANWPV</sequence>
<feature type="domain" description="RanBD1" evidence="2">
    <location>
        <begin position="500"/>
        <end position="661"/>
    </location>
</feature>
<accession>S8A3T4</accession>
<dbReference type="InterPro" id="IPR011993">
    <property type="entry name" value="PH-like_dom_sf"/>
</dbReference>
<dbReference type="Pfam" id="PF00638">
    <property type="entry name" value="Ran_BP1"/>
    <property type="match status" value="1"/>
</dbReference>
<gene>
    <name evidence="3" type="ORF">H072_8878</name>
</gene>
<evidence type="ECO:0000313" key="4">
    <source>
        <dbReference type="Proteomes" id="UP000015100"/>
    </source>
</evidence>
<feature type="compositionally biased region" description="Polar residues" evidence="1">
    <location>
        <begin position="220"/>
        <end position="235"/>
    </location>
</feature>
<reference evidence="3 4" key="1">
    <citation type="journal article" date="2013" name="PLoS Genet.">
        <title>Genomic mechanisms accounting for the adaptation to parasitism in nematode-trapping fungi.</title>
        <authorList>
            <person name="Meerupati T."/>
            <person name="Andersson K.M."/>
            <person name="Friman E."/>
            <person name="Kumar D."/>
            <person name="Tunlid A."/>
            <person name="Ahren D."/>
        </authorList>
    </citation>
    <scope>NUCLEOTIDE SEQUENCE [LARGE SCALE GENOMIC DNA]</scope>
    <source>
        <strain evidence="3 4">CBS 200.50</strain>
    </source>
</reference>
<dbReference type="HOGENOM" id="CLU_412199_0_0_1"/>
<feature type="region of interest" description="Disordered" evidence="1">
    <location>
        <begin position="363"/>
        <end position="397"/>
    </location>
</feature>
<feature type="region of interest" description="Disordered" evidence="1">
    <location>
        <begin position="602"/>
        <end position="639"/>
    </location>
</feature>
<feature type="compositionally biased region" description="Low complexity" evidence="1">
    <location>
        <begin position="331"/>
        <end position="351"/>
    </location>
</feature>
<dbReference type="STRING" id="1284197.S8A3T4"/>
<evidence type="ECO:0000256" key="1">
    <source>
        <dbReference type="SAM" id="MobiDB-lite"/>
    </source>
</evidence>
<dbReference type="PANTHER" id="PTHR23138">
    <property type="entry name" value="RAN BINDING PROTEIN"/>
    <property type="match status" value="1"/>
</dbReference>
<dbReference type="Gene3D" id="2.30.29.30">
    <property type="entry name" value="Pleckstrin-homology domain (PH domain)/Phosphotyrosine-binding domain (PTB)"/>
    <property type="match status" value="1"/>
</dbReference>
<dbReference type="Proteomes" id="UP000015100">
    <property type="component" value="Unassembled WGS sequence"/>
</dbReference>
<dbReference type="InterPro" id="IPR000156">
    <property type="entry name" value="Ran_bind_dom"/>
</dbReference>
<reference evidence="4" key="2">
    <citation type="submission" date="2013-04" db="EMBL/GenBank/DDBJ databases">
        <title>Genomic mechanisms accounting for the adaptation to parasitism in nematode-trapping fungi.</title>
        <authorList>
            <person name="Ahren D.G."/>
        </authorList>
    </citation>
    <scope>NUCLEOTIDE SEQUENCE [LARGE SCALE GENOMIC DNA]</scope>
    <source>
        <strain evidence="4">CBS 200.50</strain>
    </source>
</reference>
<feature type="compositionally biased region" description="Polar residues" evidence="1">
    <location>
        <begin position="386"/>
        <end position="397"/>
    </location>
</feature>
<feature type="compositionally biased region" description="Basic and acidic residues" evidence="1">
    <location>
        <begin position="115"/>
        <end position="138"/>
    </location>
</feature>
<protein>
    <recommendedName>
        <fullName evidence="2">RanBD1 domain-containing protein</fullName>
    </recommendedName>
</protein>
<evidence type="ECO:0000313" key="3">
    <source>
        <dbReference type="EMBL" id="EPS37399.1"/>
    </source>
</evidence>
<dbReference type="eggNOG" id="KOG0864">
    <property type="taxonomic scope" value="Eukaryota"/>
</dbReference>
<proteinExistence type="predicted"/>
<dbReference type="AlphaFoldDB" id="S8A3T4"/>
<feature type="compositionally biased region" description="Low complexity" evidence="1">
    <location>
        <begin position="236"/>
        <end position="245"/>
    </location>
</feature>
<organism evidence="3 4">
    <name type="scientific">Dactylellina haptotyla (strain CBS 200.50)</name>
    <name type="common">Nematode-trapping fungus</name>
    <name type="synonym">Monacrosporium haptotylum</name>
    <dbReference type="NCBI Taxonomy" id="1284197"/>
    <lineage>
        <taxon>Eukaryota</taxon>
        <taxon>Fungi</taxon>
        <taxon>Dikarya</taxon>
        <taxon>Ascomycota</taxon>
        <taxon>Pezizomycotina</taxon>
        <taxon>Orbiliomycetes</taxon>
        <taxon>Orbiliales</taxon>
        <taxon>Orbiliaceae</taxon>
        <taxon>Dactylellina</taxon>
    </lineage>
</organism>
<dbReference type="CDD" id="cd00835">
    <property type="entry name" value="RanBD_family"/>
    <property type="match status" value="1"/>
</dbReference>
<dbReference type="InterPro" id="IPR045255">
    <property type="entry name" value="RanBP1-like"/>
</dbReference>
<feature type="compositionally biased region" description="Basic and acidic residues" evidence="1">
    <location>
        <begin position="460"/>
        <end position="470"/>
    </location>
</feature>
<evidence type="ECO:0000259" key="2">
    <source>
        <dbReference type="PROSITE" id="PS50196"/>
    </source>
</evidence>
<dbReference type="EMBL" id="AQGS01000640">
    <property type="protein sequence ID" value="EPS37399.1"/>
    <property type="molecule type" value="Genomic_DNA"/>
</dbReference>
<feature type="compositionally biased region" description="Polar residues" evidence="1">
    <location>
        <begin position="81"/>
        <end position="94"/>
    </location>
</feature>
<feature type="compositionally biased region" description="Basic and acidic residues" evidence="1">
    <location>
        <begin position="61"/>
        <end position="78"/>
    </location>
</feature>
<dbReference type="OrthoDB" id="411251at2759"/>
<feature type="region of interest" description="Disordered" evidence="1">
    <location>
        <begin position="435"/>
        <end position="489"/>
    </location>
</feature>
<feature type="compositionally biased region" description="Basic and acidic residues" evidence="1">
    <location>
        <begin position="267"/>
        <end position="311"/>
    </location>
</feature>